<dbReference type="GO" id="GO:0000162">
    <property type="term" value="P:L-tryptophan biosynthetic process"/>
    <property type="evidence" value="ECO:0007669"/>
    <property type="project" value="TreeGrafter"/>
</dbReference>
<name>A0A1G9S2E6_9BACT</name>
<dbReference type="InterPro" id="IPR015890">
    <property type="entry name" value="Chorismate_C"/>
</dbReference>
<feature type="domain" description="Chorismate-utilising enzyme C-terminal" evidence="1">
    <location>
        <begin position="155"/>
        <end position="411"/>
    </location>
</feature>
<protein>
    <submittedName>
        <fullName evidence="2">Para-aminobenzoate synthetase component 1</fullName>
    </submittedName>
</protein>
<dbReference type="Pfam" id="PF00425">
    <property type="entry name" value="Chorismate_bind"/>
    <property type="match status" value="1"/>
</dbReference>
<dbReference type="Gene3D" id="3.60.120.10">
    <property type="entry name" value="Anthranilate synthase"/>
    <property type="match status" value="1"/>
</dbReference>
<dbReference type="InterPro" id="IPR005802">
    <property type="entry name" value="ADC_synth_comp_1"/>
</dbReference>
<evidence type="ECO:0000259" key="1">
    <source>
        <dbReference type="Pfam" id="PF00425"/>
    </source>
</evidence>
<dbReference type="RefSeq" id="WP_089686970.1">
    <property type="nucleotide sequence ID" value="NZ_FNFO01000012.1"/>
</dbReference>
<accession>A0A1G9S2E6</accession>
<dbReference type="Proteomes" id="UP000198510">
    <property type="component" value="Unassembled WGS sequence"/>
</dbReference>
<dbReference type="OrthoDB" id="9803598at2"/>
<dbReference type="InterPro" id="IPR005801">
    <property type="entry name" value="ADC_synthase"/>
</dbReference>
<dbReference type="GO" id="GO:0009396">
    <property type="term" value="P:folic acid-containing compound biosynthetic process"/>
    <property type="evidence" value="ECO:0007669"/>
    <property type="project" value="InterPro"/>
</dbReference>
<dbReference type="InterPro" id="IPR019999">
    <property type="entry name" value="Anth_synth_I-like"/>
</dbReference>
<dbReference type="GO" id="GO:0046820">
    <property type="term" value="F:4-amino-4-deoxychorismate synthase activity"/>
    <property type="evidence" value="ECO:0007669"/>
    <property type="project" value="TreeGrafter"/>
</dbReference>
<dbReference type="NCBIfam" id="TIGR00553">
    <property type="entry name" value="pabB"/>
    <property type="match status" value="1"/>
</dbReference>
<reference evidence="2 3" key="1">
    <citation type="submission" date="2016-10" db="EMBL/GenBank/DDBJ databases">
        <authorList>
            <person name="de Groot N.N."/>
        </authorList>
    </citation>
    <scope>NUCLEOTIDE SEQUENCE [LARGE SCALE GENOMIC DNA]</scope>
    <source>
        <strain evidence="2 3">DSM 25186</strain>
    </source>
</reference>
<keyword evidence="3" id="KW-1185">Reference proteome</keyword>
<dbReference type="AlphaFoldDB" id="A0A1G9S2E6"/>
<gene>
    <name evidence="2" type="ORF">SAMN05421823_1127</name>
</gene>
<organism evidence="2 3">
    <name type="scientific">Catalinimonas alkaloidigena</name>
    <dbReference type="NCBI Taxonomy" id="1075417"/>
    <lineage>
        <taxon>Bacteria</taxon>
        <taxon>Pseudomonadati</taxon>
        <taxon>Bacteroidota</taxon>
        <taxon>Cytophagia</taxon>
        <taxon>Cytophagales</taxon>
        <taxon>Catalimonadaceae</taxon>
        <taxon>Catalinimonas</taxon>
    </lineage>
</organism>
<dbReference type="PANTHER" id="PTHR11236:SF50">
    <property type="entry name" value="AMINODEOXYCHORISMATE SYNTHASE COMPONENT 1"/>
    <property type="match status" value="1"/>
</dbReference>
<dbReference type="SUPFAM" id="SSF56322">
    <property type="entry name" value="ADC synthase"/>
    <property type="match status" value="1"/>
</dbReference>
<proteinExistence type="predicted"/>
<evidence type="ECO:0000313" key="2">
    <source>
        <dbReference type="EMBL" id="SDM29641.1"/>
    </source>
</evidence>
<dbReference type="PRINTS" id="PR00095">
    <property type="entry name" value="ANTSNTHASEI"/>
</dbReference>
<dbReference type="EMBL" id="FNFO01000012">
    <property type="protein sequence ID" value="SDM29641.1"/>
    <property type="molecule type" value="Genomic_DNA"/>
</dbReference>
<dbReference type="STRING" id="1075417.SAMN05421823_1127"/>
<sequence>METQYFPVEDLATFRQQALRWASRQEPVLYLNPNDLAYPHGAFRHLLAVGARRVLPVTPQFFDRLADFHQGRWLFGYFGYDLKNQLERLHSHHPDRIGFPDAFFFEPLVLLFLDETRVGIGSDQPQSIYEAIRAEPRSETKATNNPVQLRASVDRATYVQNVAHIRQHIEEGDVYELNYCTEFFAEEATLDPLATYLALNARSPTPFSAFLRLGERYLMCASPERFLKKEGAHIISQPIKGTIPRSRHTMTDARLRHALYHSPKERAENMMIVDLVRNDLARSAQPGTVQVDELFGIYPFRHLHQMISTISAQLRPDLSFVDAIRCAFPMGSMTGAPKIRAMALIEQYENRRRGLFSGAVGYMTPEGDFDFNVVIRSLFYHTTTQTLSFQVGSAITYDSVAAREWDECQLKARAIREVLEKRL</sequence>
<dbReference type="PANTHER" id="PTHR11236">
    <property type="entry name" value="AMINOBENZOATE/ANTHRANILATE SYNTHASE"/>
    <property type="match status" value="1"/>
</dbReference>
<evidence type="ECO:0000313" key="3">
    <source>
        <dbReference type="Proteomes" id="UP000198510"/>
    </source>
</evidence>